<comment type="similarity">
    <text evidence="3">Belongs to the cytochrome P450 family.</text>
</comment>
<sequence length="562" mass="62364">MSPPTADLFLQLHQMLGNLSLLTLSVVVLSCSFVSHLCFRFLEPRSASALLVLLVVLPVLLSLPISYHVRWPAIISLPLAFVTYGASLLSFTLAYRLSPLHPLAKYPGPVIAKSSQWWAAYLGGEGDLHRYGKNLHDRYGDIVRVGPNALSIRDPSLIPTVLGKGGLPKGPYWDNRPPSVVAQRDPIKHMNQRKPWSRAFSSAAIKEYEVFAAKRTRQLLGCIEDAVHQSGEKKGVVLDMAAWFNYFTTDFMGDMAFGGGFELMKAGGDDEGIWTLIESHLRFRAITGHVSYVLPPLLAIVGRKGSIRRIHAFARDRVVKRLQMGAKRKDLFYHLSGEAMPEDERPPLDDVAKDGALAIVAGSDTTSGALTATLYYLLRNPTAYDRLQAEVDAAFPIGEEPLDVIKLSQMEWLNGCINESLRLLPPVPSGSPRSVDKGAGEKVLGKWVIPEGTQVALHTYSIQRDPRNFHTPDAFLPERWFSVGAPAGEHNPAAFLPFSHGPANCAGKNLALMEMRMALCWVLRRFQFSKAPGFRYEEWEGKILDWFAVYQPPLLVSISIRE</sequence>
<keyword evidence="8 11" id="KW-0503">Monooxygenase</keyword>
<evidence type="ECO:0000313" key="12">
    <source>
        <dbReference type="Proteomes" id="UP001201163"/>
    </source>
</evidence>
<evidence type="ECO:0000256" key="6">
    <source>
        <dbReference type="ARBA" id="ARBA00023002"/>
    </source>
</evidence>
<organism evidence="11 12">
    <name type="scientific">Lactarius akahatsu</name>
    <dbReference type="NCBI Taxonomy" id="416441"/>
    <lineage>
        <taxon>Eukaryota</taxon>
        <taxon>Fungi</taxon>
        <taxon>Dikarya</taxon>
        <taxon>Basidiomycota</taxon>
        <taxon>Agaricomycotina</taxon>
        <taxon>Agaricomycetes</taxon>
        <taxon>Russulales</taxon>
        <taxon>Russulaceae</taxon>
        <taxon>Lactarius</taxon>
    </lineage>
</organism>
<dbReference type="CDD" id="cd11061">
    <property type="entry name" value="CYP67-like"/>
    <property type="match status" value="1"/>
</dbReference>
<feature type="transmembrane region" description="Helical" evidence="10">
    <location>
        <begin position="49"/>
        <end position="67"/>
    </location>
</feature>
<keyword evidence="10" id="KW-0812">Transmembrane</keyword>
<keyword evidence="7 9" id="KW-0408">Iron</keyword>
<dbReference type="InterPro" id="IPR050121">
    <property type="entry name" value="Cytochrome_P450_monoxygenase"/>
</dbReference>
<dbReference type="SUPFAM" id="SSF48264">
    <property type="entry name" value="Cytochrome P450"/>
    <property type="match status" value="1"/>
</dbReference>
<dbReference type="AlphaFoldDB" id="A0AAD4Q8L9"/>
<dbReference type="GO" id="GO:0005506">
    <property type="term" value="F:iron ion binding"/>
    <property type="evidence" value="ECO:0007669"/>
    <property type="project" value="InterPro"/>
</dbReference>
<dbReference type="PRINTS" id="PR00385">
    <property type="entry name" value="P450"/>
</dbReference>
<evidence type="ECO:0000256" key="1">
    <source>
        <dbReference type="ARBA" id="ARBA00001971"/>
    </source>
</evidence>
<dbReference type="GO" id="GO:0020037">
    <property type="term" value="F:heme binding"/>
    <property type="evidence" value="ECO:0007669"/>
    <property type="project" value="InterPro"/>
</dbReference>
<keyword evidence="6" id="KW-0560">Oxidoreductase</keyword>
<proteinExistence type="inferred from homology"/>
<evidence type="ECO:0000256" key="7">
    <source>
        <dbReference type="ARBA" id="ARBA00023004"/>
    </source>
</evidence>
<evidence type="ECO:0000256" key="10">
    <source>
        <dbReference type="SAM" id="Phobius"/>
    </source>
</evidence>
<protein>
    <submittedName>
        <fullName evidence="11">High nitrogen upregulated cytochrome P450 monooxygenase 2</fullName>
    </submittedName>
</protein>
<reference evidence="11" key="1">
    <citation type="submission" date="2022-01" db="EMBL/GenBank/DDBJ databases">
        <title>Comparative genomics reveals a dynamic genome evolution in the ectomycorrhizal milk-cap (Lactarius) mushrooms.</title>
        <authorList>
            <consortium name="DOE Joint Genome Institute"/>
            <person name="Lebreton A."/>
            <person name="Tang N."/>
            <person name="Kuo A."/>
            <person name="LaButti K."/>
            <person name="Drula E."/>
            <person name="Barry K."/>
            <person name="Clum A."/>
            <person name="Lipzen A."/>
            <person name="Mousain D."/>
            <person name="Ng V."/>
            <person name="Wang R."/>
            <person name="Wang X."/>
            <person name="Dai Y."/>
            <person name="Henrissat B."/>
            <person name="Grigoriev I.V."/>
            <person name="Guerin-Laguette A."/>
            <person name="Yu F."/>
            <person name="Martin F.M."/>
        </authorList>
    </citation>
    <scope>NUCLEOTIDE SEQUENCE</scope>
    <source>
        <strain evidence="11">QP</strain>
    </source>
</reference>
<evidence type="ECO:0000256" key="9">
    <source>
        <dbReference type="PIRSR" id="PIRSR602401-1"/>
    </source>
</evidence>
<dbReference type="PANTHER" id="PTHR24305:SF166">
    <property type="entry name" value="CYTOCHROME P450 12A4, MITOCHONDRIAL-RELATED"/>
    <property type="match status" value="1"/>
</dbReference>
<keyword evidence="4 9" id="KW-0349">Heme</keyword>
<evidence type="ECO:0000256" key="4">
    <source>
        <dbReference type="ARBA" id="ARBA00022617"/>
    </source>
</evidence>
<keyword evidence="10" id="KW-0472">Membrane</keyword>
<dbReference type="PANTHER" id="PTHR24305">
    <property type="entry name" value="CYTOCHROME P450"/>
    <property type="match status" value="1"/>
</dbReference>
<comment type="pathway">
    <text evidence="2">Secondary metabolite biosynthesis.</text>
</comment>
<evidence type="ECO:0000256" key="3">
    <source>
        <dbReference type="ARBA" id="ARBA00010617"/>
    </source>
</evidence>
<evidence type="ECO:0000256" key="8">
    <source>
        <dbReference type="ARBA" id="ARBA00023033"/>
    </source>
</evidence>
<dbReference type="InterPro" id="IPR036396">
    <property type="entry name" value="Cyt_P450_sf"/>
</dbReference>
<keyword evidence="5 9" id="KW-0479">Metal-binding</keyword>
<keyword evidence="12" id="KW-1185">Reference proteome</keyword>
<dbReference type="GO" id="GO:0016705">
    <property type="term" value="F:oxidoreductase activity, acting on paired donors, with incorporation or reduction of molecular oxygen"/>
    <property type="evidence" value="ECO:0007669"/>
    <property type="project" value="InterPro"/>
</dbReference>
<gene>
    <name evidence="11" type="ORF">EDB92DRAFT_298709</name>
</gene>
<evidence type="ECO:0000256" key="5">
    <source>
        <dbReference type="ARBA" id="ARBA00022723"/>
    </source>
</evidence>
<name>A0AAD4Q8L9_9AGAM</name>
<keyword evidence="10" id="KW-1133">Transmembrane helix</keyword>
<dbReference type="EMBL" id="JAKELL010000140">
    <property type="protein sequence ID" value="KAH8980270.1"/>
    <property type="molecule type" value="Genomic_DNA"/>
</dbReference>
<feature type="transmembrane region" description="Helical" evidence="10">
    <location>
        <begin position="20"/>
        <end position="42"/>
    </location>
</feature>
<accession>A0AAD4Q8L9</accession>
<evidence type="ECO:0000256" key="2">
    <source>
        <dbReference type="ARBA" id="ARBA00005179"/>
    </source>
</evidence>
<dbReference type="Pfam" id="PF00067">
    <property type="entry name" value="p450"/>
    <property type="match status" value="1"/>
</dbReference>
<comment type="cofactor">
    <cofactor evidence="1 9">
        <name>heme</name>
        <dbReference type="ChEBI" id="CHEBI:30413"/>
    </cofactor>
</comment>
<dbReference type="InterPro" id="IPR001128">
    <property type="entry name" value="Cyt_P450"/>
</dbReference>
<dbReference type="Gene3D" id="1.10.630.10">
    <property type="entry name" value="Cytochrome P450"/>
    <property type="match status" value="1"/>
</dbReference>
<dbReference type="Proteomes" id="UP001201163">
    <property type="component" value="Unassembled WGS sequence"/>
</dbReference>
<feature type="binding site" description="axial binding residue" evidence="9">
    <location>
        <position position="505"/>
    </location>
    <ligand>
        <name>heme</name>
        <dbReference type="ChEBI" id="CHEBI:30413"/>
    </ligand>
    <ligandPart>
        <name>Fe</name>
        <dbReference type="ChEBI" id="CHEBI:18248"/>
    </ligandPart>
</feature>
<evidence type="ECO:0000313" key="11">
    <source>
        <dbReference type="EMBL" id="KAH8980270.1"/>
    </source>
</evidence>
<dbReference type="InterPro" id="IPR002401">
    <property type="entry name" value="Cyt_P450_E_grp-I"/>
</dbReference>
<dbReference type="GO" id="GO:0004497">
    <property type="term" value="F:monooxygenase activity"/>
    <property type="evidence" value="ECO:0007669"/>
    <property type="project" value="UniProtKB-KW"/>
</dbReference>
<dbReference type="PRINTS" id="PR00463">
    <property type="entry name" value="EP450I"/>
</dbReference>
<comment type="caution">
    <text evidence="11">The sequence shown here is derived from an EMBL/GenBank/DDBJ whole genome shotgun (WGS) entry which is preliminary data.</text>
</comment>